<evidence type="ECO:0000256" key="1">
    <source>
        <dbReference type="ARBA" id="ARBA00009254"/>
    </source>
</evidence>
<keyword evidence="2 5" id="KW-0689">Ribosomal protein</keyword>
<dbReference type="GO" id="GO:1990904">
    <property type="term" value="C:ribonucleoprotein complex"/>
    <property type="evidence" value="ECO:0007669"/>
    <property type="project" value="UniProtKB-KW"/>
</dbReference>
<dbReference type="Proteomes" id="UP000177811">
    <property type="component" value="Unassembled WGS sequence"/>
</dbReference>
<dbReference type="SUPFAM" id="SSF46561">
    <property type="entry name" value="Ribosomal protein L29 (L29p)"/>
    <property type="match status" value="1"/>
</dbReference>
<keyword evidence="3 5" id="KW-0687">Ribonucleoprotein</keyword>
<dbReference type="GO" id="GO:0006412">
    <property type="term" value="P:translation"/>
    <property type="evidence" value="ECO:0007669"/>
    <property type="project" value="UniProtKB-UniRule"/>
</dbReference>
<protein>
    <recommendedName>
        <fullName evidence="4 5">Large ribosomal subunit protein uL29</fullName>
    </recommendedName>
</protein>
<dbReference type="HAMAP" id="MF_00374">
    <property type="entry name" value="Ribosomal_uL29"/>
    <property type="match status" value="1"/>
</dbReference>
<dbReference type="InterPro" id="IPR001854">
    <property type="entry name" value="Ribosomal_uL29"/>
</dbReference>
<proteinExistence type="inferred from homology"/>
<accession>A0A1G2KSQ6</accession>
<dbReference type="Pfam" id="PF00831">
    <property type="entry name" value="Ribosomal_L29"/>
    <property type="match status" value="1"/>
</dbReference>
<dbReference type="AlphaFoldDB" id="A0A1G2KSQ6"/>
<comment type="similarity">
    <text evidence="1 5">Belongs to the universal ribosomal protein uL29 family.</text>
</comment>
<evidence type="ECO:0000313" key="7">
    <source>
        <dbReference type="Proteomes" id="UP000177811"/>
    </source>
</evidence>
<sequence length="61" mass="6979">MKALDLKKRSDKELHGLLEEKRARLEELSFLMAQGKVKNVKESAALKKDIARIFTVLKGVR</sequence>
<dbReference type="Gene3D" id="1.10.287.310">
    <property type="match status" value="1"/>
</dbReference>
<dbReference type="InterPro" id="IPR036049">
    <property type="entry name" value="Ribosomal_uL29_sf"/>
</dbReference>
<dbReference type="GO" id="GO:0003735">
    <property type="term" value="F:structural constituent of ribosome"/>
    <property type="evidence" value="ECO:0007669"/>
    <property type="project" value="InterPro"/>
</dbReference>
<evidence type="ECO:0000256" key="4">
    <source>
        <dbReference type="ARBA" id="ARBA00035204"/>
    </source>
</evidence>
<gene>
    <name evidence="5" type="primary">rpmC</name>
    <name evidence="6" type="ORF">A3C16_05430</name>
</gene>
<organism evidence="6 7">
    <name type="scientific">Candidatus Sungbacteria bacterium RIFCSPHIGHO2_02_FULL_51_29</name>
    <dbReference type="NCBI Taxonomy" id="1802273"/>
    <lineage>
        <taxon>Bacteria</taxon>
        <taxon>Candidatus Sungiibacteriota</taxon>
    </lineage>
</organism>
<dbReference type="NCBIfam" id="TIGR00012">
    <property type="entry name" value="L29"/>
    <property type="match status" value="1"/>
</dbReference>
<evidence type="ECO:0000313" key="6">
    <source>
        <dbReference type="EMBL" id="OHA02488.1"/>
    </source>
</evidence>
<name>A0A1G2KSQ6_9BACT</name>
<reference evidence="6 7" key="1">
    <citation type="journal article" date="2016" name="Nat. Commun.">
        <title>Thousands of microbial genomes shed light on interconnected biogeochemical processes in an aquifer system.</title>
        <authorList>
            <person name="Anantharaman K."/>
            <person name="Brown C.T."/>
            <person name="Hug L.A."/>
            <person name="Sharon I."/>
            <person name="Castelle C.J."/>
            <person name="Probst A.J."/>
            <person name="Thomas B.C."/>
            <person name="Singh A."/>
            <person name="Wilkins M.J."/>
            <person name="Karaoz U."/>
            <person name="Brodie E.L."/>
            <person name="Williams K.H."/>
            <person name="Hubbard S.S."/>
            <person name="Banfield J.F."/>
        </authorList>
    </citation>
    <scope>NUCLEOTIDE SEQUENCE [LARGE SCALE GENOMIC DNA]</scope>
</reference>
<evidence type="ECO:0000256" key="3">
    <source>
        <dbReference type="ARBA" id="ARBA00023274"/>
    </source>
</evidence>
<evidence type="ECO:0000256" key="2">
    <source>
        <dbReference type="ARBA" id="ARBA00022980"/>
    </source>
</evidence>
<dbReference type="EMBL" id="MHQL01000034">
    <property type="protein sequence ID" value="OHA02488.1"/>
    <property type="molecule type" value="Genomic_DNA"/>
</dbReference>
<evidence type="ECO:0000256" key="5">
    <source>
        <dbReference type="HAMAP-Rule" id="MF_00374"/>
    </source>
</evidence>
<dbReference type="GO" id="GO:0005840">
    <property type="term" value="C:ribosome"/>
    <property type="evidence" value="ECO:0007669"/>
    <property type="project" value="UniProtKB-KW"/>
</dbReference>
<comment type="caution">
    <text evidence="6">The sequence shown here is derived from an EMBL/GenBank/DDBJ whole genome shotgun (WGS) entry which is preliminary data.</text>
</comment>